<dbReference type="AlphaFoldDB" id="A0A0K1Q844"/>
<dbReference type="RefSeq" id="WP_146652909.1">
    <property type="nucleotide sequence ID" value="NZ_CP012333.1"/>
</dbReference>
<dbReference type="STRING" id="1391654.AKJ09_08562"/>
<proteinExistence type="predicted"/>
<evidence type="ECO:0000313" key="1">
    <source>
        <dbReference type="EMBL" id="AKV01899.1"/>
    </source>
</evidence>
<accession>A0A0K1Q844</accession>
<keyword evidence="2" id="KW-1185">Reference proteome</keyword>
<protein>
    <submittedName>
        <fullName evidence="1">Uncharacterized protein</fullName>
    </submittedName>
</protein>
<dbReference type="Proteomes" id="UP000064967">
    <property type="component" value="Chromosome"/>
</dbReference>
<name>A0A0K1Q844_9BACT</name>
<gene>
    <name evidence="1" type="ORF">AKJ09_08562</name>
</gene>
<dbReference type="KEGG" id="llu:AKJ09_08562"/>
<dbReference type="EMBL" id="CP012333">
    <property type="protein sequence ID" value="AKV01899.1"/>
    <property type="molecule type" value="Genomic_DNA"/>
</dbReference>
<evidence type="ECO:0000313" key="2">
    <source>
        <dbReference type="Proteomes" id="UP000064967"/>
    </source>
</evidence>
<organism evidence="1 2">
    <name type="scientific">Labilithrix luteola</name>
    <dbReference type="NCBI Taxonomy" id="1391654"/>
    <lineage>
        <taxon>Bacteria</taxon>
        <taxon>Pseudomonadati</taxon>
        <taxon>Myxococcota</taxon>
        <taxon>Polyangia</taxon>
        <taxon>Polyangiales</taxon>
        <taxon>Labilitrichaceae</taxon>
        <taxon>Labilithrix</taxon>
    </lineage>
</organism>
<reference evidence="1 2" key="1">
    <citation type="submission" date="2015-08" db="EMBL/GenBank/DDBJ databases">
        <authorList>
            <person name="Babu N.S."/>
            <person name="Beckwith C.J."/>
            <person name="Beseler K.G."/>
            <person name="Brison A."/>
            <person name="Carone J.V."/>
            <person name="Caskin T.P."/>
            <person name="Diamond M."/>
            <person name="Durham M.E."/>
            <person name="Foxe J.M."/>
            <person name="Go M."/>
            <person name="Henderson B.A."/>
            <person name="Jones I.B."/>
            <person name="McGettigan J.A."/>
            <person name="Micheletti S.J."/>
            <person name="Nasrallah M.E."/>
            <person name="Ortiz D."/>
            <person name="Piller C.R."/>
            <person name="Privatt S.R."/>
            <person name="Schneider S.L."/>
            <person name="Sharp S."/>
            <person name="Smith T.C."/>
            <person name="Stanton J.D."/>
            <person name="Ullery H.E."/>
            <person name="Wilson R.J."/>
            <person name="Serrano M.G."/>
            <person name="Buck G."/>
            <person name="Lee V."/>
            <person name="Wang Y."/>
            <person name="Carvalho R."/>
            <person name="Voegtly L."/>
            <person name="Shi R."/>
            <person name="Duckworth R."/>
            <person name="Johnson A."/>
            <person name="Loviza R."/>
            <person name="Walstead R."/>
            <person name="Shah Z."/>
            <person name="Kiflezghi M."/>
            <person name="Wade K."/>
            <person name="Ball S.L."/>
            <person name="Bradley K.W."/>
            <person name="Asai D.J."/>
            <person name="Bowman C.A."/>
            <person name="Russell D.A."/>
            <person name="Pope W.H."/>
            <person name="Jacobs-Sera D."/>
            <person name="Hendrix R.W."/>
            <person name="Hatfull G.F."/>
        </authorList>
    </citation>
    <scope>NUCLEOTIDE SEQUENCE [LARGE SCALE GENOMIC DNA]</scope>
    <source>
        <strain evidence="1 2">DSM 27648</strain>
    </source>
</reference>
<sequence>MEVAWWYGALADARPTIEATSSVAERIAFYRELARRIACGDHPTQYYLAVVSPQLEALFG</sequence>